<evidence type="ECO:0000313" key="5">
    <source>
        <dbReference type="EMBL" id="EAR51927.1"/>
    </source>
</evidence>
<evidence type="ECO:0000256" key="3">
    <source>
        <dbReference type="ARBA" id="ARBA00023163"/>
    </source>
</evidence>
<dbReference type="eggNOG" id="COG2188">
    <property type="taxonomic scope" value="Bacteria"/>
</dbReference>
<dbReference type="SUPFAM" id="SSF46785">
    <property type="entry name" value="Winged helix' DNA-binding domain"/>
    <property type="match status" value="1"/>
</dbReference>
<dbReference type="GO" id="GO:0003677">
    <property type="term" value="F:DNA binding"/>
    <property type="evidence" value="ECO:0007669"/>
    <property type="project" value="UniProtKB-KW"/>
</dbReference>
<sequence>MQSTKIEELRGRIWSGRTGREDLVQRVANSLRDLILSGQLQPGNKLAGEAKLAAELQVSRPSLREAIRILAQEGLLDVRHGVGTFVIAGGRRMTGSLELMRSMTDMIRDSGGEPSCRDLQITREVADEELRKQLELPEGGEVARIERVRLVDDRPFVWANEYIVLDERKVTFEAVSSFDGRSLYRFMREDLEIVVSHSQSALEAVPATAMVAQRLDMPRRAPLLRMSEVHRDADHRAVLLSVNYHNSEVIRFTSMRWGMPL</sequence>
<dbReference type="HOGENOM" id="CLU_063236_4_0_5"/>
<dbReference type="InterPro" id="IPR036388">
    <property type="entry name" value="WH-like_DNA-bd_sf"/>
</dbReference>
<organism evidence="5 6">
    <name type="scientific">Oceanicola granulosus (strain ATCC BAA-861 / DSM 15982 / KCTC 12143 / HTCC2516)</name>
    <dbReference type="NCBI Taxonomy" id="314256"/>
    <lineage>
        <taxon>Bacteria</taxon>
        <taxon>Pseudomonadati</taxon>
        <taxon>Pseudomonadota</taxon>
        <taxon>Alphaproteobacteria</taxon>
        <taxon>Rhodobacterales</taxon>
        <taxon>Roseobacteraceae</taxon>
        <taxon>Oceanicola</taxon>
    </lineage>
</organism>
<dbReference type="CDD" id="cd07377">
    <property type="entry name" value="WHTH_GntR"/>
    <property type="match status" value="1"/>
</dbReference>
<dbReference type="Pfam" id="PF07702">
    <property type="entry name" value="UTRA"/>
    <property type="match status" value="1"/>
</dbReference>
<protein>
    <submittedName>
        <fullName evidence="5">Transcriptional regulator</fullName>
    </submittedName>
</protein>
<reference evidence="5 6" key="1">
    <citation type="journal article" date="2010" name="J. Bacteriol.">
        <title>Genome sequences of Oceanicola granulosus HTCC2516(T) and Oceanicola batsensis HTCC2597(TDelta).</title>
        <authorList>
            <person name="Thrash J.C."/>
            <person name="Cho J.C."/>
            <person name="Vergin K.L."/>
            <person name="Giovannoni S.J."/>
        </authorList>
    </citation>
    <scope>NUCLEOTIDE SEQUENCE [LARGE SCALE GENOMIC DNA]</scope>
    <source>
        <strain evidence="6">ATCC BAA-861 / DSM 15982 / KCTC 12143 / HTCC2516</strain>
    </source>
</reference>
<dbReference type="PANTHER" id="PTHR44846:SF17">
    <property type="entry name" value="GNTR-FAMILY TRANSCRIPTIONAL REGULATOR"/>
    <property type="match status" value="1"/>
</dbReference>
<evidence type="ECO:0000259" key="4">
    <source>
        <dbReference type="PROSITE" id="PS50949"/>
    </source>
</evidence>
<dbReference type="Proteomes" id="UP000003635">
    <property type="component" value="Unassembled WGS sequence"/>
</dbReference>
<dbReference type="PRINTS" id="PR00035">
    <property type="entry name" value="HTHGNTR"/>
</dbReference>
<dbReference type="SMART" id="SM00866">
    <property type="entry name" value="UTRA"/>
    <property type="match status" value="1"/>
</dbReference>
<dbReference type="InterPro" id="IPR036390">
    <property type="entry name" value="WH_DNA-bd_sf"/>
</dbReference>
<comment type="caution">
    <text evidence="5">The sequence shown here is derived from an EMBL/GenBank/DDBJ whole genome shotgun (WGS) entry which is preliminary data.</text>
</comment>
<keyword evidence="1" id="KW-0805">Transcription regulation</keyword>
<dbReference type="InterPro" id="IPR050679">
    <property type="entry name" value="Bact_HTH_transcr_reg"/>
</dbReference>
<dbReference type="PROSITE" id="PS50949">
    <property type="entry name" value="HTH_GNTR"/>
    <property type="match status" value="1"/>
</dbReference>
<keyword evidence="2" id="KW-0238">DNA-binding</keyword>
<dbReference type="InterPro" id="IPR011663">
    <property type="entry name" value="UTRA"/>
</dbReference>
<name>Q2CH84_OCEGH</name>
<dbReference type="GO" id="GO:0045892">
    <property type="term" value="P:negative regulation of DNA-templated transcription"/>
    <property type="evidence" value="ECO:0007669"/>
    <property type="project" value="TreeGrafter"/>
</dbReference>
<keyword evidence="6" id="KW-1185">Reference proteome</keyword>
<dbReference type="STRING" id="314256.OG2516_12919"/>
<proteinExistence type="predicted"/>
<accession>Q2CH84</accession>
<dbReference type="InterPro" id="IPR028978">
    <property type="entry name" value="Chorismate_lyase_/UTRA_dom_sf"/>
</dbReference>
<dbReference type="AlphaFoldDB" id="Q2CH84"/>
<dbReference type="OrthoDB" id="9028214at2"/>
<evidence type="ECO:0000313" key="6">
    <source>
        <dbReference type="Proteomes" id="UP000003635"/>
    </source>
</evidence>
<dbReference type="Pfam" id="PF00392">
    <property type="entry name" value="GntR"/>
    <property type="match status" value="1"/>
</dbReference>
<keyword evidence="3" id="KW-0804">Transcription</keyword>
<evidence type="ECO:0000256" key="1">
    <source>
        <dbReference type="ARBA" id="ARBA00023015"/>
    </source>
</evidence>
<dbReference type="GO" id="GO:0003700">
    <property type="term" value="F:DNA-binding transcription factor activity"/>
    <property type="evidence" value="ECO:0007669"/>
    <property type="project" value="InterPro"/>
</dbReference>
<gene>
    <name evidence="5" type="ORF">OG2516_12919</name>
</gene>
<evidence type="ECO:0000256" key="2">
    <source>
        <dbReference type="ARBA" id="ARBA00023125"/>
    </source>
</evidence>
<dbReference type="Gene3D" id="3.40.1410.10">
    <property type="entry name" value="Chorismate lyase-like"/>
    <property type="match status" value="1"/>
</dbReference>
<dbReference type="PANTHER" id="PTHR44846">
    <property type="entry name" value="MANNOSYL-D-GLYCERATE TRANSPORT/METABOLISM SYSTEM REPRESSOR MNGR-RELATED"/>
    <property type="match status" value="1"/>
</dbReference>
<dbReference type="Gene3D" id="1.10.10.10">
    <property type="entry name" value="Winged helix-like DNA-binding domain superfamily/Winged helix DNA-binding domain"/>
    <property type="match status" value="1"/>
</dbReference>
<dbReference type="EMBL" id="AAOT01000007">
    <property type="protein sequence ID" value="EAR51927.1"/>
    <property type="molecule type" value="Genomic_DNA"/>
</dbReference>
<dbReference type="RefSeq" id="WP_007256207.1">
    <property type="nucleotide sequence ID" value="NZ_CH724108.1"/>
</dbReference>
<dbReference type="InterPro" id="IPR000524">
    <property type="entry name" value="Tscrpt_reg_HTH_GntR"/>
</dbReference>
<dbReference type="SMART" id="SM00345">
    <property type="entry name" value="HTH_GNTR"/>
    <property type="match status" value="1"/>
</dbReference>
<dbReference type="SUPFAM" id="SSF64288">
    <property type="entry name" value="Chorismate lyase-like"/>
    <property type="match status" value="1"/>
</dbReference>
<feature type="domain" description="HTH gntR-type" evidence="4">
    <location>
        <begin position="21"/>
        <end position="89"/>
    </location>
</feature>